<accession>A0A3M7REX1</accession>
<protein>
    <submittedName>
        <fullName evidence="1">Uncharacterized protein</fullName>
    </submittedName>
</protein>
<name>A0A3M7REX1_BRAPC</name>
<keyword evidence="2" id="KW-1185">Reference proteome</keyword>
<comment type="caution">
    <text evidence="1">The sequence shown here is derived from an EMBL/GenBank/DDBJ whole genome shotgun (WGS) entry which is preliminary data.</text>
</comment>
<dbReference type="AlphaFoldDB" id="A0A3M7REX1"/>
<sequence>MKNRKLNYQVDFSSFSRRYSAENSFIVKKRNKIKMILHFLCIRFTLEDHCRGFKYLTKPKKKSISRTNLLGVVVV</sequence>
<gene>
    <name evidence="1" type="ORF">BpHYR1_025711</name>
</gene>
<proteinExistence type="predicted"/>
<reference evidence="1 2" key="1">
    <citation type="journal article" date="2018" name="Sci. Rep.">
        <title>Genomic signatures of local adaptation to the degree of environmental predictability in rotifers.</title>
        <authorList>
            <person name="Franch-Gras L."/>
            <person name="Hahn C."/>
            <person name="Garcia-Roger E.M."/>
            <person name="Carmona M.J."/>
            <person name="Serra M."/>
            <person name="Gomez A."/>
        </authorList>
    </citation>
    <scope>NUCLEOTIDE SEQUENCE [LARGE SCALE GENOMIC DNA]</scope>
    <source>
        <strain evidence="1">HYR1</strain>
    </source>
</reference>
<dbReference type="Proteomes" id="UP000276133">
    <property type="component" value="Unassembled WGS sequence"/>
</dbReference>
<evidence type="ECO:0000313" key="1">
    <source>
        <dbReference type="EMBL" id="RNA22123.1"/>
    </source>
</evidence>
<organism evidence="1 2">
    <name type="scientific">Brachionus plicatilis</name>
    <name type="common">Marine rotifer</name>
    <name type="synonym">Brachionus muelleri</name>
    <dbReference type="NCBI Taxonomy" id="10195"/>
    <lineage>
        <taxon>Eukaryota</taxon>
        <taxon>Metazoa</taxon>
        <taxon>Spiralia</taxon>
        <taxon>Gnathifera</taxon>
        <taxon>Rotifera</taxon>
        <taxon>Eurotatoria</taxon>
        <taxon>Monogononta</taxon>
        <taxon>Pseudotrocha</taxon>
        <taxon>Ploima</taxon>
        <taxon>Brachionidae</taxon>
        <taxon>Brachionus</taxon>
    </lineage>
</organism>
<dbReference type="EMBL" id="REGN01003533">
    <property type="protein sequence ID" value="RNA22123.1"/>
    <property type="molecule type" value="Genomic_DNA"/>
</dbReference>
<evidence type="ECO:0000313" key="2">
    <source>
        <dbReference type="Proteomes" id="UP000276133"/>
    </source>
</evidence>